<dbReference type="InterPro" id="IPR004381">
    <property type="entry name" value="Glycerate_kinase"/>
</dbReference>
<protein>
    <submittedName>
        <fullName evidence="5">Glycerate kinase</fullName>
    </submittedName>
</protein>
<dbReference type="NCBIfam" id="TIGR00045">
    <property type="entry name" value="glycerate kinase"/>
    <property type="match status" value="1"/>
</dbReference>
<dbReference type="PANTHER" id="PTHR21599:SF0">
    <property type="entry name" value="GLYCERATE KINASE"/>
    <property type="match status" value="1"/>
</dbReference>
<dbReference type="EMBL" id="CP025746">
    <property type="protein sequence ID" value="QAA34504.1"/>
    <property type="molecule type" value="Genomic_DNA"/>
</dbReference>
<name>A0A410DZM9_9CLOT</name>
<dbReference type="AlphaFoldDB" id="A0A410DZM9"/>
<dbReference type="InterPro" id="IPR018197">
    <property type="entry name" value="Glycerate_kinase_RE-like"/>
</dbReference>
<keyword evidence="6" id="KW-1185">Reference proteome</keyword>
<keyword evidence="2 4" id="KW-0808">Transferase</keyword>
<reference evidence="5 6" key="1">
    <citation type="submission" date="2018-01" db="EMBL/GenBank/DDBJ databases">
        <title>Genome Sequencing and Assembly of Anaerobacter polyendosporus strain CT4.</title>
        <authorList>
            <person name="Tachaapaikoon C."/>
            <person name="Sutheeworapong S."/>
            <person name="Jenjaroenpun P."/>
            <person name="Wongsurawat T."/>
            <person name="Nookeaw I."/>
            <person name="Cheawchanlertfa P."/>
            <person name="Kosugi A."/>
            <person name="Cheevadhanarak S."/>
            <person name="Ratanakhanokchai K."/>
        </authorList>
    </citation>
    <scope>NUCLEOTIDE SEQUENCE [LARGE SCALE GENOMIC DNA]</scope>
    <source>
        <strain evidence="5 6">CT4</strain>
    </source>
</reference>
<dbReference type="OrthoDB" id="9774290at2"/>
<dbReference type="Pfam" id="PF02595">
    <property type="entry name" value="Gly_kinase"/>
    <property type="match status" value="1"/>
</dbReference>
<accession>A0A410DZM9</accession>
<keyword evidence="3 4" id="KW-0418">Kinase</keyword>
<dbReference type="Gene3D" id="3.90.1510.10">
    <property type="entry name" value="Glycerate kinase, domain 2"/>
    <property type="match status" value="1"/>
</dbReference>
<dbReference type="PANTHER" id="PTHR21599">
    <property type="entry name" value="GLYCERATE KINASE"/>
    <property type="match status" value="1"/>
</dbReference>
<dbReference type="PIRSF" id="PIRSF006078">
    <property type="entry name" value="GlxK"/>
    <property type="match status" value="1"/>
</dbReference>
<dbReference type="GO" id="GO:0031388">
    <property type="term" value="P:organic acid phosphorylation"/>
    <property type="evidence" value="ECO:0007669"/>
    <property type="project" value="UniProtKB-UniRule"/>
</dbReference>
<dbReference type="RefSeq" id="WP_128215217.1">
    <property type="nucleotide sequence ID" value="NZ_CP025746.1"/>
</dbReference>
<dbReference type="KEGG" id="cmah:C1I91_24285"/>
<organism evidence="5 6">
    <name type="scientific">Clostridium manihotivorum</name>
    <dbReference type="NCBI Taxonomy" id="2320868"/>
    <lineage>
        <taxon>Bacteria</taxon>
        <taxon>Bacillati</taxon>
        <taxon>Bacillota</taxon>
        <taxon>Clostridia</taxon>
        <taxon>Eubacteriales</taxon>
        <taxon>Clostridiaceae</taxon>
        <taxon>Clostridium</taxon>
    </lineage>
</organism>
<dbReference type="SUPFAM" id="SSF110738">
    <property type="entry name" value="Glycerate kinase I"/>
    <property type="match status" value="1"/>
</dbReference>
<evidence type="ECO:0000256" key="3">
    <source>
        <dbReference type="ARBA" id="ARBA00022777"/>
    </source>
</evidence>
<dbReference type="GO" id="GO:0008887">
    <property type="term" value="F:glycerate kinase activity"/>
    <property type="evidence" value="ECO:0007669"/>
    <property type="project" value="UniProtKB-UniRule"/>
</dbReference>
<gene>
    <name evidence="5" type="ORF">C1I91_24285</name>
</gene>
<evidence type="ECO:0000313" key="5">
    <source>
        <dbReference type="EMBL" id="QAA34504.1"/>
    </source>
</evidence>
<evidence type="ECO:0000313" key="6">
    <source>
        <dbReference type="Proteomes" id="UP000286268"/>
    </source>
</evidence>
<evidence type="ECO:0000256" key="2">
    <source>
        <dbReference type="ARBA" id="ARBA00022679"/>
    </source>
</evidence>
<evidence type="ECO:0000256" key="4">
    <source>
        <dbReference type="PIRNR" id="PIRNR006078"/>
    </source>
</evidence>
<dbReference type="InterPro" id="IPR018193">
    <property type="entry name" value="Glyc_kinase_flavodox-like_fold"/>
</dbReference>
<dbReference type="Gene3D" id="3.40.50.10350">
    <property type="entry name" value="Glycerate kinase, domain 1"/>
    <property type="match status" value="1"/>
</dbReference>
<sequence length="381" mass="40401">MKKDFIIVLAPDSFKESMTAKEACEAMERGIKKVNKNISCIHVPMADGGEGTMQSLIDATEGKIYSLKVIGPLGNEVEAKYGILGKGQVAVIEMASASGLELVPIEMRNPLITTTFGTGQLIKACLSHGIKRLIIGIGGSATNDGGAGVIQALGGRLLDEEGKELGFGGGELGKLSNIDLSSFDSRLKDIEVQVACDVTNPLCGDYGAANVFGQQKGATKDMIITLDNNLKHYAQIIKEKLGKDVLDLPGAGAAGGLGAGLMAFLDGNLRRGIDIVVEYTGLEEKVRNADMVWTGEGSIDFQTQYGKTPIGVATVAKKYNKPVIALAGRIGEGIEVLYEKGIDAIFSIMQGVTSLEEALAKGQDNIERTSENIIRFMNIPF</sequence>
<proteinExistence type="inferred from homology"/>
<dbReference type="InterPro" id="IPR036129">
    <property type="entry name" value="Glycerate_kinase_sf"/>
</dbReference>
<evidence type="ECO:0000256" key="1">
    <source>
        <dbReference type="ARBA" id="ARBA00006284"/>
    </source>
</evidence>
<comment type="similarity">
    <text evidence="1 4">Belongs to the glycerate kinase type-1 family.</text>
</comment>
<dbReference type="Proteomes" id="UP000286268">
    <property type="component" value="Chromosome"/>
</dbReference>